<feature type="region of interest" description="Disordered" evidence="1">
    <location>
        <begin position="18"/>
        <end position="49"/>
    </location>
</feature>
<dbReference type="Proteomes" id="UP000238274">
    <property type="component" value="Unassembled WGS sequence"/>
</dbReference>
<dbReference type="VEuPathDB" id="FungiDB:PSTT_08640"/>
<sequence length="82" mass="9085">MKGLDQIPIPLLTPVSVETSLTISTELEEEKDESNEDGGDEPQKRMKYGKQDWKGAENLHNYSDACSLGFIGEEELEAATRA</sequence>
<dbReference type="OrthoDB" id="191651at2759"/>
<reference evidence="2 3" key="1">
    <citation type="submission" date="2017-12" db="EMBL/GenBank/DDBJ databases">
        <title>Gene loss provides genomic basis for host adaptation in cereal stripe rust fungi.</title>
        <authorList>
            <person name="Xia C."/>
        </authorList>
    </citation>
    <scope>NUCLEOTIDE SEQUENCE [LARGE SCALE GENOMIC DNA]</scope>
    <source>
        <strain evidence="2 3">93TX-2</strain>
    </source>
</reference>
<protein>
    <submittedName>
        <fullName evidence="2">Uncharacterized protein</fullName>
    </submittedName>
</protein>
<evidence type="ECO:0000256" key="1">
    <source>
        <dbReference type="SAM" id="MobiDB-lite"/>
    </source>
</evidence>
<dbReference type="VEuPathDB" id="FungiDB:PSHT_06112"/>
<accession>A0A2S4W8R7</accession>
<feature type="compositionally biased region" description="Acidic residues" evidence="1">
    <location>
        <begin position="26"/>
        <end position="40"/>
    </location>
</feature>
<comment type="caution">
    <text evidence="2">The sequence shown here is derived from an EMBL/GenBank/DDBJ whole genome shotgun (WGS) entry which is preliminary data.</text>
</comment>
<gene>
    <name evidence="2" type="ORF">PSHT_06112</name>
</gene>
<keyword evidence="3" id="KW-1185">Reference proteome</keyword>
<reference evidence="3" key="2">
    <citation type="journal article" date="2018" name="BMC Genomics">
        <title>Genomic insights into host adaptation between the wheat stripe rust pathogen (Puccinia striiformis f. sp. tritici) and the barley stripe rust pathogen (Puccinia striiformis f. sp. hordei).</title>
        <authorList>
            <person name="Xia C."/>
            <person name="Wang M."/>
            <person name="Yin C."/>
            <person name="Cornejo O.E."/>
            <person name="Hulbert S.H."/>
            <person name="Chen X."/>
        </authorList>
    </citation>
    <scope>NUCLEOTIDE SEQUENCE [LARGE SCALE GENOMIC DNA]</scope>
    <source>
        <strain evidence="3">93TX-2</strain>
    </source>
</reference>
<proteinExistence type="predicted"/>
<reference evidence="3" key="3">
    <citation type="journal article" date="2018" name="Mol. Plant Microbe Interact.">
        <title>Genome sequence resources for the wheat stripe rust pathogen (Puccinia striiformis f. sp. tritici) and the barley stripe rust pathogen (Puccinia striiformis f. sp. hordei).</title>
        <authorList>
            <person name="Xia C."/>
            <person name="Wang M."/>
            <person name="Yin C."/>
            <person name="Cornejo O.E."/>
            <person name="Hulbert S.H."/>
            <person name="Chen X."/>
        </authorList>
    </citation>
    <scope>NUCLEOTIDE SEQUENCE [LARGE SCALE GENOMIC DNA]</scope>
    <source>
        <strain evidence="3">93TX-2</strain>
    </source>
</reference>
<name>A0A2S4W8R7_9BASI</name>
<evidence type="ECO:0000313" key="2">
    <source>
        <dbReference type="EMBL" id="POW18163.1"/>
    </source>
</evidence>
<dbReference type="EMBL" id="PKSM01000070">
    <property type="protein sequence ID" value="POW18163.1"/>
    <property type="molecule type" value="Genomic_DNA"/>
</dbReference>
<evidence type="ECO:0000313" key="3">
    <source>
        <dbReference type="Proteomes" id="UP000238274"/>
    </source>
</evidence>
<dbReference type="AlphaFoldDB" id="A0A2S4W8R7"/>
<organism evidence="2 3">
    <name type="scientific">Puccinia striiformis</name>
    <dbReference type="NCBI Taxonomy" id="27350"/>
    <lineage>
        <taxon>Eukaryota</taxon>
        <taxon>Fungi</taxon>
        <taxon>Dikarya</taxon>
        <taxon>Basidiomycota</taxon>
        <taxon>Pucciniomycotina</taxon>
        <taxon>Pucciniomycetes</taxon>
        <taxon>Pucciniales</taxon>
        <taxon>Pucciniaceae</taxon>
        <taxon>Puccinia</taxon>
    </lineage>
</organism>